<feature type="transmembrane region" description="Helical" evidence="6">
    <location>
        <begin position="55"/>
        <end position="77"/>
    </location>
</feature>
<comment type="similarity">
    <text evidence="1 6">Belongs to the peptidase S26 family.</text>
</comment>
<dbReference type="InterPro" id="IPR000223">
    <property type="entry name" value="Pept_S26A_signal_pept_1"/>
</dbReference>
<evidence type="ECO:0000313" key="9">
    <source>
        <dbReference type="Proteomes" id="UP000268230"/>
    </source>
</evidence>
<evidence type="ECO:0000256" key="3">
    <source>
        <dbReference type="ARBA" id="ARBA00022670"/>
    </source>
</evidence>
<dbReference type="InterPro" id="IPR036286">
    <property type="entry name" value="LexA/Signal_pep-like_sf"/>
</dbReference>
<dbReference type="InterPro" id="IPR019533">
    <property type="entry name" value="Peptidase_S26"/>
</dbReference>
<dbReference type="GO" id="GO:0006465">
    <property type="term" value="P:signal peptide processing"/>
    <property type="evidence" value="ECO:0007669"/>
    <property type="project" value="InterPro"/>
</dbReference>
<dbReference type="EMBL" id="CP034338">
    <property type="protein sequence ID" value="AZL70556.1"/>
    <property type="molecule type" value="Genomic_DNA"/>
</dbReference>
<dbReference type="PANTHER" id="PTHR43390">
    <property type="entry name" value="SIGNAL PEPTIDASE I"/>
    <property type="match status" value="1"/>
</dbReference>
<evidence type="ECO:0000256" key="5">
    <source>
        <dbReference type="PIRSR" id="PIRSR600223-1"/>
    </source>
</evidence>
<evidence type="ECO:0000259" key="7">
    <source>
        <dbReference type="Pfam" id="PF10502"/>
    </source>
</evidence>
<dbReference type="Pfam" id="PF10502">
    <property type="entry name" value="Peptidase_S26"/>
    <property type="match status" value="1"/>
</dbReference>
<protein>
    <recommendedName>
        <fullName evidence="2 6">Signal peptidase I</fullName>
        <ecNumber evidence="6">3.4.21.89</ecNumber>
    </recommendedName>
</protein>
<dbReference type="GO" id="GO:0004252">
    <property type="term" value="F:serine-type endopeptidase activity"/>
    <property type="evidence" value="ECO:0007669"/>
    <property type="project" value="InterPro"/>
</dbReference>
<dbReference type="PANTHER" id="PTHR43390:SF1">
    <property type="entry name" value="CHLOROPLAST PROCESSING PEPTIDASE"/>
    <property type="match status" value="1"/>
</dbReference>
<dbReference type="EC" id="3.4.21.89" evidence="6"/>
<dbReference type="PRINTS" id="PR00727">
    <property type="entry name" value="LEADERPTASE"/>
</dbReference>
<dbReference type="InterPro" id="IPR019756">
    <property type="entry name" value="Pept_S26A_signal_pept_1_Ser-AS"/>
</dbReference>
<keyword evidence="3 6" id="KW-0645">Protease</keyword>
<feature type="active site" evidence="5">
    <location>
        <position position="123"/>
    </location>
</feature>
<dbReference type="AlphaFoldDB" id="A0A3S8UQG9"/>
<feature type="transmembrane region" description="Helical" evidence="6">
    <location>
        <begin position="89"/>
        <end position="107"/>
    </location>
</feature>
<keyword evidence="6" id="KW-1133">Transmembrane helix</keyword>
<evidence type="ECO:0000256" key="4">
    <source>
        <dbReference type="ARBA" id="ARBA00022801"/>
    </source>
</evidence>
<dbReference type="NCBIfam" id="TIGR02227">
    <property type="entry name" value="sigpep_I_bact"/>
    <property type="match status" value="1"/>
</dbReference>
<keyword evidence="4 6" id="KW-0378">Hydrolase</keyword>
<dbReference type="Gene3D" id="2.10.109.10">
    <property type="entry name" value="Umud Fragment, subunit A"/>
    <property type="match status" value="1"/>
</dbReference>
<proteinExistence type="inferred from homology"/>
<feature type="active site" evidence="5">
    <location>
        <position position="161"/>
    </location>
</feature>
<sequence length="258" mass="27628">MQSRQSASSAFVISLLIAGSGLYYVGRLRWALILLALFLIDFFLIGLFATPKAVIVGLCVALALKLGSACLAAWIAWRGHPGSEPPGARLVAYAAAVVVLAAVLVVLRGPLFGYRLDQIPSGSMEPALQIGDHIVSDSRLLGDLKVGDVVLYRQGNVEGFKRVAGVAGDRLEIVAGELLVNGRNLGLFHAPAEMVRSPYSLSLAPLVVEPGHVYLLGDRRDNSTDSRYFGQVAVADVTAKITGVWYAKNRQRIGVTFE</sequence>
<accession>A0A3S8UQG9</accession>
<comment type="subcellular location">
    <subcellularLocation>
        <location evidence="6">Membrane</location>
        <topology evidence="6">Multi-pass membrane protein</topology>
    </subcellularLocation>
</comment>
<dbReference type="SUPFAM" id="SSF51306">
    <property type="entry name" value="LexA/Signal peptidase"/>
    <property type="match status" value="1"/>
</dbReference>
<keyword evidence="6" id="KW-0472">Membrane</keyword>
<dbReference type="OrthoDB" id="5986739at2"/>
<name>A0A3S8UQG9_9PSED</name>
<gene>
    <name evidence="8" type="primary">lepB</name>
    <name evidence="8" type="ORF">EJA05_23735</name>
</gene>
<comment type="catalytic activity">
    <reaction evidence="6">
        <text>Cleavage of hydrophobic, N-terminal signal or leader sequences from secreted and periplasmic proteins.</text>
        <dbReference type="EC" id="3.4.21.89"/>
    </reaction>
</comment>
<feature type="domain" description="Peptidase S26" evidence="7">
    <location>
        <begin position="93"/>
        <end position="245"/>
    </location>
</feature>
<dbReference type="CDD" id="cd06530">
    <property type="entry name" value="S26_SPase_I"/>
    <property type="match status" value="1"/>
</dbReference>
<evidence type="ECO:0000256" key="6">
    <source>
        <dbReference type="RuleBase" id="RU362042"/>
    </source>
</evidence>
<dbReference type="GO" id="GO:0016020">
    <property type="term" value="C:membrane"/>
    <property type="evidence" value="ECO:0007669"/>
    <property type="project" value="UniProtKB-SubCell"/>
</dbReference>
<evidence type="ECO:0000256" key="2">
    <source>
        <dbReference type="ARBA" id="ARBA00019232"/>
    </source>
</evidence>
<evidence type="ECO:0000256" key="1">
    <source>
        <dbReference type="ARBA" id="ARBA00009370"/>
    </source>
</evidence>
<reference evidence="8 9" key="1">
    <citation type="submission" date="2018-12" db="EMBL/GenBank/DDBJ databases">
        <authorList>
            <person name="Li S."/>
            <person name="Yang R."/>
            <person name="Chen G."/>
            <person name="Zou L."/>
            <person name="Zhang C."/>
            <person name="Chen Y."/>
            <person name="Liu Z."/>
            <person name="Li Y."/>
            <person name="Yan Y."/>
            <person name="Huang M."/>
            <person name="Chen T."/>
        </authorList>
    </citation>
    <scope>NUCLEOTIDE SEQUENCE [LARGE SCALE GENOMIC DNA]</scope>
    <source>
        <strain evidence="8 9">1257</strain>
    </source>
</reference>
<dbReference type="PROSITE" id="PS00501">
    <property type="entry name" value="SPASE_I_1"/>
    <property type="match status" value="1"/>
</dbReference>
<dbReference type="Proteomes" id="UP000268230">
    <property type="component" value="Chromosome"/>
</dbReference>
<feature type="transmembrane region" description="Helical" evidence="6">
    <location>
        <begin position="7"/>
        <end position="24"/>
    </location>
</feature>
<dbReference type="GO" id="GO:0009003">
    <property type="term" value="F:signal peptidase activity"/>
    <property type="evidence" value="ECO:0007669"/>
    <property type="project" value="UniProtKB-EC"/>
</dbReference>
<evidence type="ECO:0000313" key="8">
    <source>
        <dbReference type="EMBL" id="AZL70556.1"/>
    </source>
</evidence>
<organism evidence="8 9">
    <name type="scientific">Pseudomonas entomophila</name>
    <dbReference type="NCBI Taxonomy" id="312306"/>
    <lineage>
        <taxon>Bacteria</taxon>
        <taxon>Pseudomonadati</taxon>
        <taxon>Pseudomonadota</taxon>
        <taxon>Gammaproteobacteria</taxon>
        <taxon>Pseudomonadales</taxon>
        <taxon>Pseudomonadaceae</taxon>
        <taxon>Pseudomonas</taxon>
    </lineage>
</organism>
<keyword evidence="6" id="KW-0812">Transmembrane</keyword>
<dbReference type="KEGG" id="pory:EJA05_23735"/>
<feature type="transmembrane region" description="Helical" evidence="6">
    <location>
        <begin position="30"/>
        <end position="48"/>
    </location>
</feature>